<sequence>MGSMIEIGNRDESYFVRGYTEHRSDVEESGVEETSVAGEKDDRTEEDRGLNYDSALDDEILQESQPENQVKEDVERELGSIELGKSTEVHDGNLASEVVSSDDEEAIEKQYVMVQKVDDDSFEIENGKVPGGESDSPKEGDADCSPSSSWKHVEKENSSDEDSSEDSGSDRAESSSPDASMADIIPMLDELHPLLDLDAPQPAHLSRDGSHAASEKSQKSEEEDDDDDDDSVESDEDNENHGEADENGVDEEEGEMEGGKEDERTDDWRILLLGEWQGDS</sequence>
<dbReference type="AlphaFoldDB" id="A0A2Z6LRB6"/>
<feature type="compositionally biased region" description="Acidic residues" evidence="1">
    <location>
        <begin position="221"/>
        <end position="238"/>
    </location>
</feature>
<feature type="compositionally biased region" description="Basic and acidic residues" evidence="1">
    <location>
        <begin position="38"/>
        <end position="50"/>
    </location>
</feature>
<protein>
    <submittedName>
        <fullName evidence="2">Uncharacterized protein</fullName>
    </submittedName>
</protein>
<reference evidence="3" key="1">
    <citation type="journal article" date="2017" name="Front. Plant Sci.">
        <title>Climate Clever Clovers: New Paradigm to Reduce the Environmental Footprint of Ruminants by Breeding Low Methanogenic Forages Utilizing Haplotype Variation.</title>
        <authorList>
            <person name="Kaur P."/>
            <person name="Appels R."/>
            <person name="Bayer P.E."/>
            <person name="Keeble-Gagnere G."/>
            <person name="Wang J."/>
            <person name="Hirakawa H."/>
            <person name="Shirasawa K."/>
            <person name="Vercoe P."/>
            <person name="Stefanova K."/>
            <person name="Durmic Z."/>
            <person name="Nichols P."/>
            <person name="Revell C."/>
            <person name="Isobe S.N."/>
            <person name="Edwards D."/>
            <person name="Erskine W."/>
        </authorList>
    </citation>
    <scope>NUCLEOTIDE SEQUENCE [LARGE SCALE GENOMIC DNA]</scope>
    <source>
        <strain evidence="3">cv. Daliak</strain>
    </source>
</reference>
<dbReference type="EMBL" id="DF973237">
    <property type="protein sequence ID" value="GAU21734.1"/>
    <property type="molecule type" value="Genomic_DNA"/>
</dbReference>
<proteinExistence type="predicted"/>
<organism evidence="2 3">
    <name type="scientific">Trifolium subterraneum</name>
    <name type="common">Subterranean clover</name>
    <dbReference type="NCBI Taxonomy" id="3900"/>
    <lineage>
        <taxon>Eukaryota</taxon>
        <taxon>Viridiplantae</taxon>
        <taxon>Streptophyta</taxon>
        <taxon>Embryophyta</taxon>
        <taxon>Tracheophyta</taxon>
        <taxon>Spermatophyta</taxon>
        <taxon>Magnoliopsida</taxon>
        <taxon>eudicotyledons</taxon>
        <taxon>Gunneridae</taxon>
        <taxon>Pentapetalae</taxon>
        <taxon>rosids</taxon>
        <taxon>fabids</taxon>
        <taxon>Fabales</taxon>
        <taxon>Fabaceae</taxon>
        <taxon>Papilionoideae</taxon>
        <taxon>50 kb inversion clade</taxon>
        <taxon>NPAAA clade</taxon>
        <taxon>Hologalegina</taxon>
        <taxon>IRL clade</taxon>
        <taxon>Trifolieae</taxon>
        <taxon>Trifolium</taxon>
    </lineage>
</organism>
<feature type="compositionally biased region" description="Basic and acidic residues" evidence="1">
    <location>
        <begin position="205"/>
        <end position="220"/>
    </location>
</feature>
<feature type="compositionally biased region" description="Basic and acidic residues" evidence="1">
    <location>
        <begin position="257"/>
        <end position="269"/>
    </location>
</feature>
<dbReference type="PANTHER" id="PTHR33870:SF4">
    <property type="entry name" value="CARDIOMYOPATHY-ASSOCIATED PROTEIN"/>
    <property type="match status" value="1"/>
</dbReference>
<dbReference type="OrthoDB" id="1908091at2759"/>
<keyword evidence="3" id="KW-1185">Reference proteome</keyword>
<feature type="compositionally biased region" description="Basic and acidic residues" evidence="1">
    <location>
        <begin position="69"/>
        <end position="91"/>
    </location>
</feature>
<feature type="region of interest" description="Disordered" evidence="1">
    <location>
        <begin position="21"/>
        <end position="280"/>
    </location>
</feature>
<evidence type="ECO:0000313" key="3">
    <source>
        <dbReference type="Proteomes" id="UP000242715"/>
    </source>
</evidence>
<gene>
    <name evidence="2" type="ORF">TSUD_328590</name>
</gene>
<evidence type="ECO:0000313" key="2">
    <source>
        <dbReference type="EMBL" id="GAU21734.1"/>
    </source>
</evidence>
<feature type="compositionally biased region" description="Acidic residues" evidence="1">
    <location>
        <begin position="245"/>
        <end position="256"/>
    </location>
</feature>
<evidence type="ECO:0000256" key="1">
    <source>
        <dbReference type="SAM" id="MobiDB-lite"/>
    </source>
</evidence>
<accession>A0A2Z6LRB6</accession>
<name>A0A2Z6LRB6_TRISU</name>
<dbReference type="PANTHER" id="PTHR33870">
    <property type="entry name" value="CARDIOMYOPATHY-ASSOCIATED PROTEIN"/>
    <property type="match status" value="1"/>
</dbReference>
<dbReference type="Proteomes" id="UP000242715">
    <property type="component" value="Unassembled WGS sequence"/>
</dbReference>